<gene>
    <name evidence="1" type="ORF">GSOID_T00019759001</name>
</gene>
<protein>
    <submittedName>
        <fullName evidence="1">Uncharacterized protein</fullName>
    </submittedName>
</protein>
<sequence length="369" mass="41860">MSLELLNFNLRCVDGDVGQLCADQCQTKLEECTSTCDGSPSCNSRCNGEWLDCLTVCPCYSGCPEGCQGCPNPICVDNSAKKHLFVIDERMGDYNKGMHWNSETEEIQFRNINYNYSWQYDIEDTCYAMMNGEHYLLGGWYNRNAVAKIEDCAVKKQDIVLEYEFVGGMFGSCAEYQGKIMTCFDGKAKTSRECQLFDGESQTRIEHLTSRGHDWADLVLHEGHLVTVGGCDNDGAFEEKNCHGVMEVFDDNAGWSLTGTDFDYFEDITSHFLFSEPSGLILITDNRNENMVFRLKNSIWSNLGNLQKSAFYMAKTQFLGDIFIGYDDLERITITEEGMRSVVYETGFNLHMDYSPIIHVDADYCLESQ</sequence>
<dbReference type="AlphaFoldDB" id="E4YUR9"/>
<accession>E4YUR9</accession>
<reference evidence="1" key="1">
    <citation type="journal article" date="2010" name="Science">
        <title>Plasticity of animal genome architecture unmasked by rapid evolution of a pelagic tunicate.</title>
        <authorList>
            <person name="Denoeud F."/>
            <person name="Henriet S."/>
            <person name="Mungpakdee S."/>
            <person name="Aury J.M."/>
            <person name="Da Silva C."/>
            <person name="Brinkmann H."/>
            <person name="Mikhaleva J."/>
            <person name="Olsen L.C."/>
            <person name="Jubin C."/>
            <person name="Canestro C."/>
            <person name="Bouquet J.M."/>
            <person name="Danks G."/>
            <person name="Poulain J."/>
            <person name="Campsteijn C."/>
            <person name="Adamski M."/>
            <person name="Cross I."/>
            <person name="Yadetie F."/>
            <person name="Muffato M."/>
            <person name="Louis A."/>
            <person name="Butcher S."/>
            <person name="Tsagkogeorga G."/>
            <person name="Konrad A."/>
            <person name="Singh S."/>
            <person name="Jensen M.F."/>
            <person name="Cong E.H."/>
            <person name="Eikeseth-Otteraa H."/>
            <person name="Noel B."/>
            <person name="Anthouard V."/>
            <person name="Porcel B.M."/>
            <person name="Kachouri-Lafond R."/>
            <person name="Nishino A."/>
            <person name="Ugolini M."/>
            <person name="Chourrout P."/>
            <person name="Nishida H."/>
            <person name="Aasland R."/>
            <person name="Huzurbazar S."/>
            <person name="Westhof E."/>
            <person name="Delsuc F."/>
            <person name="Lehrach H."/>
            <person name="Reinhardt R."/>
            <person name="Weissenbach J."/>
            <person name="Roy S.W."/>
            <person name="Artiguenave F."/>
            <person name="Postlethwait J.H."/>
            <person name="Manak J.R."/>
            <person name="Thompson E.M."/>
            <person name="Jaillon O."/>
            <person name="Du Pasquier L."/>
            <person name="Boudinot P."/>
            <person name="Liberles D.A."/>
            <person name="Volff J.N."/>
            <person name="Philippe H."/>
            <person name="Lenhard B."/>
            <person name="Roest Crollius H."/>
            <person name="Wincker P."/>
            <person name="Chourrout D."/>
        </authorList>
    </citation>
    <scope>NUCLEOTIDE SEQUENCE [LARGE SCALE GENOMIC DNA]</scope>
</reference>
<name>E4YUR9_OIKDI</name>
<dbReference type="SUPFAM" id="SSF50965">
    <property type="entry name" value="Galactose oxidase, central domain"/>
    <property type="match status" value="1"/>
</dbReference>
<dbReference type="EMBL" id="FN655463">
    <property type="protein sequence ID" value="CBY39208.1"/>
    <property type="molecule type" value="Genomic_DNA"/>
</dbReference>
<organism evidence="1">
    <name type="scientific">Oikopleura dioica</name>
    <name type="common">Tunicate</name>
    <dbReference type="NCBI Taxonomy" id="34765"/>
    <lineage>
        <taxon>Eukaryota</taxon>
        <taxon>Metazoa</taxon>
        <taxon>Chordata</taxon>
        <taxon>Tunicata</taxon>
        <taxon>Appendicularia</taxon>
        <taxon>Copelata</taxon>
        <taxon>Oikopleuridae</taxon>
        <taxon>Oikopleura</taxon>
    </lineage>
</organism>
<proteinExistence type="predicted"/>
<dbReference type="InterPro" id="IPR011043">
    <property type="entry name" value="Gal_Oxase/kelch_b-propeller"/>
</dbReference>
<dbReference type="Proteomes" id="UP000011014">
    <property type="component" value="Unassembled WGS sequence"/>
</dbReference>
<evidence type="ECO:0000313" key="1">
    <source>
        <dbReference type="EMBL" id="CBY39208.1"/>
    </source>
</evidence>